<dbReference type="AlphaFoldDB" id="K1WVY1"/>
<name>K1WVY1_MARBU</name>
<accession>K1WVY1</accession>
<gene>
    <name evidence="1" type="ORF">MBM_00938</name>
</gene>
<dbReference type="RefSeq" id="XP_007288827.1">
    <property type="nucleotide sequence ID" value="XM_007288765.1"/>
</dbReference>
<sequence>MESRTEAKKHYSLEFSFECHGFELPPEIYVNWAADRIYVFGPRVENVQITRRMFCSQSQYFRKLFFEKAHATWLSRSKEERARGNASEISFTDDDSISVWPSPWNTAEAFFVR</sequence>
<evidence type="ECO:0008006" key="3">
    <source>
        <dbReference type="Google" id="ProtNLM"/>
    </source>
</evidence>
<evidence type="ECO:0000313" key="2">
    <source>
        <dbReference type="Proteomes" id="UP000006753"/>
    </source>
</evidence>
<reference evidence="1 2" key="1">
    <citation type="journal article" date="2012" name="BMC Genomics">
        <title>Sequencing the genome of Marssonina brunnea reveals fungus-poplar co-evolution.</title>
        <authorList>
            <person name="Zhu S."/>
            <person name="Cao Y.-Z."/>
            <person name="Jiang C."/>
            <person name="Tan B.-Y."/>
            <person name="Wang Z."/>
            <person name="Feng S."/>
            <person name="Zhang L."/>
            <person name="Su X.-H."/>
            <person name="Brejova B."/>
            <person name="Vinar T."/>
            <person name="Xu M."/>
            <person name="Wang M.-X."/>
            <person name="Zhang S.-G."/>
            <person name="Huang M.-R."/>
            <person name="Wu R."/>
            <person name="Zhou Y."/>
        </authorList>
    </citation>
    <scope>NUCLEOTIDE SEQUENCE [LARGE SCALE GENOMIC DNA]</scope>
    <source>
        <strain evidence="1 2">MB_m1</strain>
    </source>
</reference>
<dbReference type="KEGG" id="mbe:MBM_00938"/>
<keyword evidence="2" id="KW-1185">Reference proteome</keyword>
<evidence type="ECO:0000313" key="1">
    <source>
        <dbReference type="EMBL" id="EKD21825.1"/>
    </source>
</evidence>
<protein>
    <recommendedName>
        <fullName evidence="3">BTB domain-containing protein</fullName>
    </recommendedName>
</protein>
<dbReference type="Proteomes" id="UP000006753">
    <property type="component" value="Unassembled WGS sequence"/>
</dbReference>
<dbReference type="EMBL" id="JH921428">
    <property type="protein sequence ID" value="EKD21825.1"/>
    <property type="molecule type" value="Genomic_DNA"/>
</dbReference>
<organism evidence="1 2">
    <name type="scientific">Marssonina brunnea f. sp. multigermtubi (strain MB_m1)</name>
    <name type="common">Marssonina leaf spot fungus</name>
    <dbReference type="NCBI Taxonomy" id="1072389"/>
    <lineage>
        <taxon>Eukaryota</taxon>
        <taxon>Fungi</taxon>
        <taxon>Dikarya</taxon>
        <taxon>Ascomycota</taxon>
        <taxon>Pezizomycotina</taxon>
        <taxon>Leotiomycetes</taxon>
        <taxon>Helotiales</taxon>
        <taxon>Drepanopezizaceae</taxon>
        <taxon>Drepanopeziza</taxon>
    </lineage>
</organism>
<proteinExistence type="predicted"/>
<dbReference type="InParanoid" id="K1WVY1"/>
<dbReference type="HOGENOM" id="CLU_2134041_0_0_1"/>
<dbReference type="GeneID" id="18756873"/>